<keyword evidence="1" id="KW-1133">Transmembrane helix</keyword>
<accession>A0A7J6XXR6</accession>
<feature type="transmembrane region" description="Helical" evidence="1">
    <location>
        <begin position="232"/>
        <end position="251"/>
    </location>
</feature>
<protein>
    <submittedName>
        <fullName evidence="2">Uncharacterized protein</fullName>
    </submittedName>
</protein>
<dbReference type="Proteomes" id="UP000583944">
    <property type="component" value="Unassembled WGS sequence"/>
</dbReference>
<gene>
    <name evidence="2" type="ORF">ECC02_008125</name>
</gene>
<sequence>MTDAEEKEKKAPEIGSSGCGTCHHGSMSLNVRRMYVTLRVAAVLLWVPHSMALMYVVATTTTANSISTLFYVLTCSLFMIAVTYYFAVYKQCGEYLLIISWLFGVLSEEAWVFMFPDTVAFAQRSRPTFLAAPVVAGGGGGGGTIVHAGGSGGGGGGGVEDHDSPRLLWIAVSMLQGIVGGILCKMKDIDEDRYYPTHAIGERLYVVVPFCTGQWLSFILQNGWRGIVVENLTILLSLAMVGYCVIGYKLLQEHTSLKKGDLIGFVEELLTTSFGVVFAVMLFGSIFVTLLAIPFLKSLFSLNALVSSAGIILEYIVYEVA</sequence>
<feature type="transmembrane region" description="Helical" evidence="1">
    <location>
        <begin position="69"/>
        <end position="88"/>
    </location>
</feature>
<evidence type="ECO:0000313" key="2">
    <source>
        <dbReference type="EMBL" id="KAF5218956.1"/>
    </source>
</evidence>
<dbReference type="VEuPathDB" id="TriTrypDB:BCY84_16648"/>
<dbReference type="EMBL" id="JABDHM010000082">
    <property type="protein sequence ID" value="KAF5218956.1"/>
    <property type="molecule type" value="Genomic_DNA"/>
</dbReference>
<feature type="transmembrane region" description="Helical" evidence="1">
    <location>
        <begin position="95"/>
        <end position="114"/>
    </location>
</feature>
<keyword evidence="1" id="KW-0812">Transmembrane</keyword>
<evidence type="ECO:0000256" key="1">
    <source>
        <dbReference type="SAM" id="Phobius"/>
    </source>
</evidence>
<feature type="transmembrane region" description="Helical" evidence="1">
    <location>
        <begin position="167"/>
        <end position="184"/>
    </location>
</feature>
<feature type="transmembrane region" description="Helical" evidence="1">
    <location>
        <begin position="36"/>
        <end position="57"/>
    </location>
</feature>
<feature type="transmembrane region" description="Helical" evidence="1">
    <location>
        <begin position="299"/>
        <end position="318"/>
    </location>
</feature>
<dbReference type="AlphaFoldDB" id="A0A7J6XXR6"/>
<evidence type="ECO:0000313" key="3">
    <source>
        <dbReference type="Proteomes" id="UP000583944"/>
    </source>
</evidence>
<proteinExistence type="predicted"/>
<comment type="caution">
    <text evidence="2">The sequence shown here is derived from an EMBL/GenBank/DDBJ whole genome shotgun (WGS) entry which is preliminary data.</text>
</comment>
<name>A0A7J6XXR6_TRYCR</name>
<keyword evidence="1" id="KW-0472">Membrane</keyword>
<reference evidence="2 3" key="1">
    <citation type="journal article" date="2019" name="Genome Biol. Evol.">
        <title>Nanopore Sequencing Significantly Improves Genome Assembly of the Protozoan Parasite Trypanosoma cruzi.</title>
        <authorList>
            <person name="Diaz-Viraque F."/>
            <person name="Pita S."/>
            <person name="Greif G."/>
            <person name="de Souza R.C.M."/>
            <person name="Iraola G."/>
            <person name="Robello C."/>
        </authorList>
    </citation>
    <scope>NUCLEOTIDE SEQUENCE [LARGE SCALE GENOMIC DNA]</scope>
    <source>
        <strain evidence="2 3">Berenice</strain>
    </source>
</reference>
<organism evidence="2 3">
    <name type="scientific">Trypanosoma cruzi</name>
    <dbReference type="NCBI Taxonomy" id="5693"/>
    <lineage>
        <taxon>Eukaryota</taxon>
        <taxon>Discoba</taxon>
        <taxon>Euglenozoa</taxon>
        <taxon>Kinetoplastea</taxon>
        <taxon>Metakinetoplastina</taxon>
        <taxon>Trypanosomatida</taxon>
        <taxon>Trypanosomatidae</taxon>
        <taxon>Trypanosoma</taxon>
        <taxon>Schizotrypanum</taxon>
    </lineage>
</organism>
<dbReference type="VEuPathDB" id="TriTrypDB:ECC02_008125"/>
<feature type="transmembrane region" description="Helical" evidence="1">
    <location>
        <begin position="272"/>
        <end position="293"/>
    </location>
</feature>